<dbReference type="GeneID" id="104784414"/>
<feature type="region of interest" description="Disordered" evidence="1">
    <location>
        <begin position="1"/>
        <end position="20"/>
    </location>
</feature>
<reference evidence="3" key="2">
    <citation type="submission" date="2025-08" db="UniProtKB">
        <authorList>
            <consortium name="RefSeq"/>
        </authorList>
    </citation>
    <scope>IDENTIFICATION</scope>
    <source>
        <tissue evidence="3">Leaf</tissue>
    </source>
</reference>
<accession>A0ABM1RNP4</accession>
<sequence>MANRRRSEETVAREASVETEEELRSRTERLLVRAEALESTIAKQNQTIHNNISDQVTLSSCRRQGKEPGRLDKASQGYVGADFEISEISLRSIPVPLRMLFMAKRRQAAE</sequence>
<evidence type="ECO:0000313" key="3">
    <source>
        <dbReference type="RefSeq" id="XP_019100632.1"/>
    </source>
</evidence>
<name>A0ABM1RNP4_CAMSA</name>
<dbReference type="Proteomes" id="UP000694864">
    <property type="component" value="Chromosome 4"/>
</dbReference>
<organism evidence="2 3">
    <name type="scientific">Camelina sativa</name>
    <name type="common">False flax</name>
    <name type="synonym">Myagrum sativum</name>
    <dbReference type="NCBI Taxonomy" id="90675"/>
    <lineage>
        <taxon>Eukaryota</taxon>
        <taxon>Viridiplantae</taxon>
        <taxon>Streptophyta</taxon>
        <taxon>Embryophyta</taxon>
        <taxon>Tracheophyta</taxon>
        <taxon>Spermatophyta</taxon>
        <taxon>Magnoliopsida</taxon>
        <taxon>eudicotyledons</taxon>
        <taxon>Gunneridae</taxon>
        <taxon>Pentapetalae</taxon>
        <taxon>rosids</taxon>
        <taxon>malvids</taxon>
        <taxon>Brassicales</taxon>
        <taxon>Brassicaceae</taxon>
        <taxon>Camelineae</taxon>
        <taxon>Camelina</taxon>
    </lineage>
</organism>
<keyword evidence="2" id="KW-1185">Reference proteome</keyword>
<reference evidence="2" key="1">
    <citation type="journal article" date="2014" name="Nat. Commun.">
        <title>The emerging biofuel crop Camelina sativa retains a highly undifferentiated hexaploid genome structure.</title>
        <authorList>
            <person name="Kagale S."/>
            <person name="Koh C."/>
            <person name="Nixon J."/>
            <person name="Bollina V."/>
            <person name="Clarke W.E."/>
            <person name="Tuteja R."/>
            <person name="Spillane C."/>
            <person name="Robinson S.J."/>
            <person name="Links M.G."/>
            <person name="Clarke C."/>
            <person name="Higgins E.E."/>
            <person name="Huebert T."/>
            <person name="Sharpe A.G."/>
            <person name="Parkin I.A."/>
        </authorList>
    </citation>
    <scope>NUCLEOTIDE SEQUENCE [LARGE SCALE GENOMIC DNA]</scope>
    <source>
        <strain evidence="2">cv. DH55</strain>
    </source>
</reference>
<evidence type="ECO:0000256" key="1">
    <source>
        <dbReference type="SAM" id="MobiDB-lite"/>
    </source>
</evidence>
<proteinExistence type="predicted"/>
<gene>
    <name evidence="3" type="primary">LOC104784414</name>
</gene>
<dbReference type="RefSeq" id="XP_019100632.1">
    <property type="nucleotide sequence ID" value="XM_019245087.1"/>
</dbReference>
<protein>
    <submittedName>
        <fullName evidence="3">Uncharacterized protein LOC104784414</fullName>
    </submittedName>
</protein>
<evidence type="ECO:0000313" key="2">
    <source>
        <dbReference type="Proteomes" id="UP000694864"/>
    </source>
</evidence>